<evidence type="ECO:0000256" key="8">
    <source>
        <dbReference type="ARBA" id="ARBA00022989"/>
    </source>
</evidence>
<evidence type="ECO:0000256" key="11">
    <source>
        <dbReference type="ARBA" id="ARBA00023033"/>
    </source>
</evidence>
<evidence type="ECO:0000256" key="7">
    <source>
        <dbReference type="ARBA" id="ARBA00022723"/>
    </source>
</evidence>
<keyword evidence="11" id="KW-0503">Monooxygenase</keyword>
<dbReference type="PROSITE" id="PS00086">
    <property type="entry name" value="CYTOCHROME_P450"/>
    <property type="match status" value="1"/>
</dbReference>
<keyword evidence="6" id="KW-0812">Transmembrane</keyword>
<keyword evidence="10 13" id="KW-0408">Iron</keyword>
<gene>
    <name evidence="15" type="ORF">LENED_002911</name>
</gene>
<comment type="pathway">
    <text evidence="3">Secondary metabolite biosynthesis; terpenoid biosynthesis.</text>
</comment>
<keyword evidence="9" id="KW-0560">Oxidoreductase</keyword>
<keyword evidence="7 13" id="KW-0479">Metal-binding</keyword>
<reference evidence="15 16" key="1">
    <citation type="submission" date="2016-08" db="EMBL/GenBank/DDBJ databases">
        <authorList>
            <consortium name="Lentinula edodes genome sequencing consortium"/>
            <person name="Sakamoto Y."/>
            <person name="Nakade K."/>
            <person name="Sato S."/>
            <person name="Yoshida Y."/>
            <person name="Miyazaki K."/>
            <person name="Natsume S."/>
            <person name="Konno N."/>
        </authorList>
    </citation>
    <scope>NUCLEOTIDE SEQUENCE [LARGE SCALE GENOMIC DNA]</scope>
    <source>
        <strain evidence="15 16">NBRC 111202</strain>
    </source>
</reference>
<evidence type="ECO:0000313" key="16">
    <source>
        <dbReference type="Proteomes" id="UP000188533"/>
    </source>
</evidence>
<dbReference type="GO" id="GO:0016020">
    <property type="term" value="C:membrane"/>
    <property type="evidence" value="ECO:0007669"/>
    <property type="project" value="UniProtKB-SubCell"/>
</dbReference>
<evidence type="ECO:0000256" key="9">
    <source>
        <dbReference type="ARBA" id="ARBA00023002"/>
    </source>
</evidence>
<dbReference type="InterPro" id="IPR017972">
    <property type="entry name" value="Cyt_P450_CS"/>
</dbReference>
<dbReference type="STRING" id="5353.A0A1Q3E266"/>
<dbReference type="InterPro" id="IPR050121">
    <property type="entry name" value="Cytochrome_P450_monoxygenase"/>
</dbReference>
<comment type="similarity">
    <text evidence="4">Belongs to the cytochrome P450 family.</text>
</comment>
<sequence>MLGLTMTNIYQVLPFFFVIWTLRIAWTRLQCRRWDIGNLPIAPMKHSWIWGHELEVSRHEACEMYVKWSTFVGSVYRVKAAFFQPDILIVNDTSAVQHIFQNAYNYVKAPAFLPIIERLIGNGIVCAEGEEHRHQRRLLAPAFTASAVKSMSDDIFACADKMSHKLRGSINEQNTIVDMVPLVSACTLDIIGRVAFGHDFGGGESKEAKEITSAWHEDILMAHTFGGFLAPRLINLFPWITNSQASFSRKIITTSLRMLVSDLRLSDTKLLDNITTFMMVGHETSGASLIFTLLELARNPTVQRKLRQEVQAAGNLDYDRVQQLEYLDSVVKEGLRLYPALPVTERVALQDDVIPLSRPIETKNGNIITSLPIKAGQVFHIPITALNVSTQIWGQDAQHFIPERWIEPGGVPPTDKLPRGPWAGISTFSDGPRSCIGYRLAVSELKIIIAVLVRSFELADTGVKIEQYMLPTLQSFADEAAQIPLKALHSELSTTFNLGNDGDTWDISIAPGENVTGHLVFETVNSLMQHWPNTRYRNGHSIVPGVVPLGTVLYHGRGDANTPTNPEWLATDPEHSYMFCRGQTADSGCWQLMVTAIRPLKVLYLDGSAAAKMPDGAMDSQDILAYGKVVPEKYRGERERINNLCDWTKDLDVDGFVRMEMDFEIMLCDFTQGVLVEAINLRSRSRGGPGPGGPGRGPGGPGGGPGGPGRHLEELLPPPEIHPHHDSSYTRKAHVNSSAFPNIGFSESTNSGSWHRYYPGETRIQLDLTRLVSFYDTDLVPSLVAERYGKERIRHRLLGISPEDIHTVVRKVEELIASV</sequence>
<dbReference type="InterPro" id="IPR001128">
    <property type="entry name" value="Cyt_P450"/>
</dbReference>
<name>A0A1Q3E266_LENED</name>
<evidence type="ECO:0000256" key="13">
    <source>
        <dbReference type="PIRSR" id="PIRSR602403-1"/>
    </source>
</evidence>
<evidence type="ECO:0000256" key="14">
    <source>
        <dbReference type="SAM" id="MobiDB-lite"/>
    </source>
</evidence>
<evidence type="ECO:0000256" key="4">
    <source>
        <dbReference type="ARBA" id="ARBA00010617"/>
    </source>
</evidence>
<organism evidence="15 16">
    <name type="scientific">Lentinula edodes</name>
    <name type="common">Shiitake mushroom</name>
    <name type="synonym">Lentinus edodes</name>
    <dbReference type="NCBI Taxonomy" id="5353"/>
    <lineage>
        <taxon>Eukaryota</taxon>
        <taxon>Fungi</taxon>
        <taxon>Dikarya</taxon>
        <taxon>Basidiomycota</taxon>
        <taxon>Agaricomycotina</taxon>
        <taxon>Agaricomycetes</taxon>
        <taxon>Agaricomycetidae</taxon>
        <taxon>Agaricales</taxon>
        <taxon>Marasmiineae</taxon>
        <taxon>Omphalotaceae</taxon>
        <taxon>Lentinula</taxon>
    </lineage>
</organism>
<evidence type="ECO:0000256" key="3">
    <source>
        <dbReference type="ARBA" id="ARBA00004721"/>
    </source>
</evidence>
<dbReference type="SUPFAM" id="SSF48264">
    <property type="entry name" value="Cytochrome P450"/>
    <property type="match status" value="1"/>
</dbReference>
<feature type="compositionally biased region" description="Gly residues" evidence="14">
    <location>
        <begin position="687"/>
        <end position="709"/>
    </location>
</feature>
<evidence type="ECO:0000256" key="12">
    <source>
        <dbReference type="ARBA" id="ARBA00023136"/>
    </source>
</evidence>
<dbReference type="GO" id="GO:0020037">
    <property type="term" value="F:heme binding"/>
    <property type="evidence" value="ECO:0007669"/>
    <property type="project" value="InterPro"/>
</dbReference>
<dbReference type="GO" id="GO:0004497">
    <property type="term" value="F:monooxygenase activity"/>
    <property type="evidence" value="ECO:0007669"/>
    <property type="project" value="UniProtKB-KW"/>
</dbReference>
<comment type="subcellular location">
    <subcellularLocation>
        <location evidence="2">Membrane</location>
    </subcellularLocation>
</comment>
<dbReference type="Proteomes" id="UP000188533">
    <property type="component" value="Unassembled WGS sequence"/>
</dbReference>
<proteinExistence type="inferred from homology"/>
<dbReference type="PRINTS" id="PR00465">
    <property type="entry name" value="EP450IV"/>
</dbReference>
<dbReference type="AlphaFoldDB" id="A0A1Q3E266"/>
<protein>
    <submittedName>
        <fullName evidence="15">Cytochrome p450</fullName>
    </submittedName>
</protein>
<dbReference type="GO" id="GO:0005506">
    <property type="term" value="F:iron ion binding"/>
    <property type="evidence" value="ECO:0007669"/>
    <property type="project" value="InterPro"/>
</dbReference>
<dbReference type="EMBL" id="BDGU01000057">
    <property type="protein sequence ID" value="GAW01322.1"/>
    <property type="molecule type" value="Genomic_DNA"/>
</dbReference>
<dbReference type="InterPro" id="IPR036396">
    <property type="entry name" value="Cyt_P450_sf"/>
</dbReference>
<evidence type="ECO:0000313" key="15">
    <source>
        <dbReference type="EMBL" id="GAW01322.1"/>
    </source>
</evidence>
<dbReference type="PRINTS" id="PR00385">
    <property type="entry name" value="P450"/>
</dbReference>
<feature type="region of interest" description="Disordered" evidence="14">
    <location>
        <begin position="683"/>
        <end position="727"/>
    </location>
</feature>
<keyword evidence="5 13" id="KW-0349">Heme</keyword>
<dbReference type="PANTHER" id="PTHR24305:SF166">
    <property type="entry name" value="CYTOCHROME P450 12A4, MITOCHONDRIAL-RELATED"/>
    <property type="match status" value="1"/>
</dbReference>
<dbReference type="PANTHER" id="PTHR24305">
    <property type="entry name" value="CYTOCHROME P450"/>
    <property type="match status" value="1"/>
</dbReference>
<evidence type="ECO:0000256" key="1">
    <source>
        <dbReference type="ARBA" id="ARBA00001971"/>
    </source>
</evidence>
<feature type="binding site" description="axial binding residue" evidence="13">
    <location>
        <position position="435"/>
    </location>
    <ligand>
        <name>heme</name>
        <dbReference type="ChEBI" id="CHEBI:30413"/>
    </ligand>
    <ligandPart>
        <name>Fe</name>
        <dbReference type="ChEBI" id="CHEBI:18248"/>
    </ligandPart>
</feature>
<evidence type="ECO:0000256" key="5">
    <source>
        <dbReference type="ARBA" id="ARBA00022617"/>
    </source>
</evidence>
<dbReference type="InterPro" id="IPR002403">
    <property type="entry name" value="Cyt_P450_E_grp-IV"/>
</dbReference>
<keyword evidence="12" id="KW-0472">Membrane</keyword>
<keyword evidence="8" id="KW-1133">Transmembrane helix</keyword>
<dbReference type="Gene3D" id="1.10.630.10">
    <property type="entry name" value="Cytochrome P450"/>
    <property type="match status" value="1"/>
</dbReference>
<evidence type="ECO:0000256" key="6">
    <source>
        <dbReference type="ARBA" id="ARBA00022692"/>
    </source>
</evidence>
<evidence type="ECO:0000256" key="10">
    <source>
        <dbReference type="ARBA" id="ARBA00023004"/>
    </source>
</evidence>
<dbReference type="GO" id="GO:0016705">
    <property type="term" value="F:oxidoreductase activity, acting on paired donors, with incorporation or reduction of molecular oxygen"/>
    <property type="evidence" value="ECO:0007669"/>
    <property type="project" value="InterPro"/>
</dbReference>
<reference evidence="15 16" key="2">
    <citation type="submission" date="2017-02" db="EMBL/GenBank/DDBJ databases">
        <title>A genome survey and senescence transcriptome analysis in Lentinula edodes.</title>
        <authorList>
            <person name="Sakamoto Y."/>
            <person name="Nakade K."/>
            <person name="Sato S."/>
            <person name="Yoshida Y."/>
            <person name="Miyazaki K."/>
            <person name="Natsume S."/>
            <person name="Konno N."/>
        </authorList>
    </citation>
    <scope>NUCLEOTIDE SEQUENCE [LARGE SCALE GENOMIC DNA]</scope>
    <source>
        <strain evidence="15 16">NBRC 111202</strain>
    </source>
</reference>
<keyword evidence="16" id="KW-1185">Reference proteome</keyword>
<comment type="caution">
    <text evidence="15">The sequence shown here is derived from an EMBL/GenBank/DDBJ whole genome shotgun (WGS) entry which is preliminary data.</text>
</comment>
<evidence type="ECO:0000256" key="2">
    <source>
        <dbReference type="ARBA" id="ARBA00004370"/>
    </source>
</evidence>
<dbReference type="Pfam" id="PF00067">
    <property type="entry name" value="p450"/>
    <property type="match status" value="2"/>
</dbReference>
<accession>A0A1Q3E266</accession>
<comment type="cofactor">
    <cofactor evidence="1 13">
        <name>heme</name>
        <dbReference type="ChEBI" id="CHEBI:30413"/>
    </cofactor>
</comment>